<dbReference type="Gene3D" id="3.40.390.10">
    <property type="entry name" value="Collagenase (Catalytic Domain)"/>
    <property type="match status" value="1"/>
</dbReference>
<keyword evidence="10" id="KW-0325">Glycoprotein</keyword>
<feature type="binding site" description="in inhibited form" evidence="13">
    <location>
        <position position="51"/>
    </location>
    <ligand>
        <name>Zn(2+)</name>
        <dbReference type="ChEBI" id="CHEBI:29105"/>
        <label>2</label>
        <note>catalytic</note>
    </ligand>
</feature>
<feature type="binding site" evidence="12">
    <location>
        <position position="194"/>
    </location>
    <ligand>
        <name>Zn(2+)</name>
        <dbReference type="ChEBI" id="CHEBI:29105"/>
        <label>2</label>
        <note>catalytic</note>
    </ligand>
</feature>
<feature type="binding site" evidence="13">
    <location>
        <position position="130"/>
    </location>
    <ligand>
        <name>Zn(2+)</name>
        <dbReference type="ChEBI" id="CHEBI:29105"/>
        <label>1</label>
    </ligand>
</feature>
<dbReference type="InterPro" id="IPR024079">
    <property type="entry name" value="MetalloPept_cat_dom_sf"/>
</dbReference>
<keyword evidence="13" id="KW-0106">Calcium</keyword>
<evidence type="ECO:0000256" key="11">
    <source>
        <dbReference type="PIRSR" id="PIRSR001191-1"/>
    </source>
</evidence>
<evidence type="ECO:0000256" key="2">
    <source>
        <dbReference type="ARBA" id="ARBA00022670"/>
    </source>
</evidence>
<keyword evidence="2" id="KW-0645">Protease</keyword>
<dbReference type="SMART" id="SM00120">
    <property type="entry name" value="HX"/>
    <property type="match status" value="3"/>
</dbReference>
<evidence type="ECO:0000256" key="10">
    <source>
        <dbReference type="ARBA" id="ARBA00023180"/>
    </source>
</evidence>
<keyword evidence="4" id="KW-0732">Signal</keyword>
<keyword evidence="9" id="KW-0865">Zymogen</keyword>
<evidence type="ECO:0000256" key="7">
    <source>
        <dbReference type="ARBA" id="ARBA00022833"/>
    </source>
</evidence>
<dbReference type="GO" id="GO:0030198">
    <property type="term" value="P:extracellular matrix organization"/>
    <property type="evidence" value="ECO:0007669"/>
    <property type="project" value="TreeGrafter"/>
</dbReference>
<evidence type="ECO:0000256" key="9">
    <source>
        <dbReference type="ARBA" id="ARBA00023145"/>
    </source>
</evidence>
<comment type="cofactor">
    <cofactor evidence="13">
        <name>Zn(2+)</name>
        <dbReference type="ChEBI" id="CHEBI:29105"/>
    </cofactor>
    <text evidence="13">Binds 2 Zn(2+) ions per subunit.</text>
</comment>
<proteinExistence type="inferred from homology"/>
<feature type="binding site" evidence="13">
    <location>
        <position position="157"/>
    </location>
    <ligand>
        <name>Ca(2+)</name>
        <dbReference type="ChEBI" id="CHEBI:29108"/>
        <label>3</label>
    </ligand>
</feature>
<evidence type="ECO:0000313" key="17">
    <source>
        <dbReference type="Proteomes" id="UP000005237"/>
    </source>
</evidence>
<evidence type="ECO:0000256" key="4">
    <source>
        <dbReference type="ARBA" id="ARBA00022729"/>
    </source>
</evidence>
<dbReference type="Pfam" id="PF00413">
    <property type="entry name" value="Peptidase_M10"/>
    <property type="match status" value="1"/>
</dbReference>
<dbReference type="GO" id="GO:0008270">
    <property type="term" value="F:zinc ion binding"/>
    <property type="evidence" value="ECO:0007669"/>
    <property type="project" value="InterPro"/>
</dbReference>
<feature type="binding site" evidence="13">
    <location>
        <position position="145"/>
    </location>
    <ligand>
        <name>Zn(2+)</name>
        <dbReference type="ChEBI" id="CHEBI:29105"/>
        <label>1</label>
    </ligand>
</feature>
<dbReference type="InterPro" id="IPR001818">
    <property type="entry name" value="Pept_M10_metallopeptidase"/>
</dbReference>
<feature type="region of interest" description="Disordered" evidence="14">
    <location>
        <begin position="280"/>
        <end position="312"/>
    </location>
</feature>
<feature type="domain" description="Peptidase metallopeptidase" evidence="15">
    <location>
        <begin position="66"/>
        <end position="235"/>
    </location>
</feature>
<dbReference type="GO" id="GO:0005615">
    <property type="term" value="C:extracellular space"/>
    <property type="evidence" value="ECO:0007669"/>
    <property type="project" value="TreeGrafter"/>
</dbReference>
<protein>
    <submittedName>
        <fullName evidence="16">ZnMc domain-containing protein</fullName>
    </submittedName>
</protein>
<feature type="binding site" evidence="13">
    <location>
        <position position="160"/>
    </location>
    <ligand>
        <name>Ca(2+)</name>
        <dbReference type="ChEBI" id="CHEBI:29108"/>
        <label>1</label>
    </ligand>
</feature>
<feature type="binding site" evidence="13">
    <location>
        <position position="132"/>
    </location>
    <ligand>
        <name>Zn(2+)</name>
        <dbReference type="ChEBI" id="CHEBI:29105"/>
        <label>1</label>
    </ligand>
</feature>
<dbReference type="EnsemblMetazoa" id="CJA11111.1">
    <property type="protein sequence ID" value="CJA11111.1"/>
    <property type="gene ID" value="WBGene00130315"/>
</dbReference>
<dbReference type="PIRSF" id="PIRSF001191">
    <property type="entry name" value="Peptidase_M10A_matrix"/>
    <property type="match status" value="1"/>
</dbReference>
<keyword evidence="5" id="KW-0677">Repeat</keyword>
<feature type="binding site" evidence="13">
    <location>
        <position position="120"/>
    </location>
    <ligand>
        <name>Ca(2+)</name>
        <dbReference type="ChEBI" id="CHEBI:29108"/>
        <label>2</label>
    </ligand>
</feature>
<dbReference type="SUPFAM" id="SSF50923">
    <property type="entry name" value="Hemopexin-like domain"/>
    <property type="match status" value="1"/>
</dbReference>
<accession>A0A8R1HVT3</accession>
<dbReference type="InterPro" id="IPR006026">
    <property type="entry name" value="Peptidase_Metallo"/>
</dbReference>
<evidence type="ECO:0000256" key="12">
    <source>
        <dbReference type="PIRSR" id="PIRSR001191-2"/>
    </source>
</evidence>
<evidence type="ECO:0000259" key="15">
    <source>
        <dbReference type="SMART" id="SM00235"/>
    </source>
</evidence>
<feature type="binding site" evidence="13">
    <location>
        <position position="363"/>
    </location>
    <ligand>
        <name>Ca(2+)</name>
        <dbReference type="ChEBI" id="CHEBI:29108"/>
        <label>4</label>
    </ligand>
</feature>
<feature type="binding site" evidence="13">
    <location>
        <position position="202"/>
    </location>
    <ligand>
        <name>Zn(2+)</name>
        <dbReference type="ChEBI" id="CHEBI:29105"/>
        <label>2</label>
        <note>catalytic</note>
    </ligand>
</feature>
<dbReference type="InterPro" id="IPR033739">
    <property type="entry name" value="M10A_MMP"/>
</dbReference>
<dbReference type="GO" id="GO:0004222">
    <property type="term" value="F:metalloendopeptidase activity"/>
    <property type="evidence" value="ECO:0007669"/>
    <property type="project" value="InterPro"/>
</dbReference>
<feature type="binding site" evidence="13">
    <location>
        <position position="158"/>
    </location>
    <ligand>
        <name>Ca(2+)</name>
        <dbReference type="ChEBI" id="CHEBI:29108"/>
        <label>1</label>
    </ligand>
</feature>
<organism evidence="16 17">
    <name type="scientific">Caenorhabditis japonica</name>
    <dbReference type="NCBI Taxonomy" id="281687"/>
    <lineage>
        <taxon>Eukaryota</taxon>
        <taxon>Metazoa</taxon>
        <taxon>Ecdysozoa</taxon>
        <taxon>Nematoda</taxon>
        <taxon>Chromadorea</taxon>
        <taxon>Rhabditida</taxon>
        <taxon>Rhabditina</taxon>
        <taxon>Rhabditomorpha</taxon>
        <taxon>Rhabditoidea</taxon>
        <taxon>Rhabditidae</taxon>
        <taxon>Peloderinae</taxon>
        <taxon>Caenorhabditis</taxon>
    </lineage>
</organism>
<dbReference type="InterPro" id="IPR036375">
    <property type="entry name" value="Hemopexin-like_dom_sf"/>
</dbReference>
<dbReference type="SMART" id="SM00235">
    <property type="entry name" value="ZnMc"/>
    <property type="match status" value="1"/>
</dbReference>
<feature type="binding site" evidence="13">
    <location>
        <position position="137"/>
    </location>
    <ligand>
        <name>Ca(2+)</name>
        <dbReference type="ChEBI" id="CHEBI:29108"/>
        <label>3</label>
    </ligand>
</feature>
<feature type="binding site" evidence="13">
    <location>
        <position position="365"/>
    </location>
    <ligand>
        <name>Ca(2+)</name>
        <dbReference type="ChEBI" id="CHEBI:29108"/>
        <label>5</label>
    </ligand>
</feature>
<comment type="cofactor">
    <cofactor evidence="13">
        <name>Ca(2+)</name>
        <dbReference type="ChEBI" id="CHEBI:29108"/>
    </cofactor>
    <text evidence="13">Can bind about 5 Ca(2+) ions per subunit.</text>
</comment>
<keyword evidence="6" id="KW-0378">Hydrolase</keyword>
<evidence type="ECO:0000256" key="13">
    <source>
        <dbReference type="PIRSR" id="PIRSR621190-2"/>
    </source>
</evidence>
<name>A0A8R1HVT3_CAEJA</name>
<evidence type="ECO:0000256" key="1">
    <source>
        <dbReference type="ARBA" id="ARBA00010370"/>
    </source>
</evidence>
<dbReference type="FunFam" id="3.40.390.10:FF:000064">
    <property type="entry name" value="Matrix metalloproteinase-C"/>
    <property type="match status" value="1"/>
</dbReference>
<dbReference type="GO" id="GO:0030574">
    <property type="term" value="P:collagen catabolic process"/>
    <property type="evidence" value="ECO:0007669"/>
    <property type="project" value="TreeGrafter"/>
</dbReference>
<dbReference type="SUPFAM" id="SSF47090">
    <property type="entry name" value="PGBD-like"/>
    <property type="match status" value="1"/>
</dbReference>
<reference evidence="16" key="2">
    <citation type="submission" date="2022-06" db="UniProtKB">
        <authorList>
            <consortium name="EnsemblMetazoa"/>
        </authorList>
    </citation>
    <scope>IDENTIFICATION</scope>
    <source>
        <strain evidence="16">DF5081</strain>
    </source>
</reference>
<evidence type="ECO:0000256" key="8">
    <source>
        <dbReference type="ARBA" id="ARBA00023049"/>
    </source>
</evidence>
<dbReference type="GO" id="GO:0006508">
    <property type="term" value="P:proteolysis"/>
    <property type="evidence" value="ECO:0007669"/>
    <property type="project" value="UniProtKB-KW"/>
</dbReference>
<feature type="binding site" evidence="12">
    <location>
        <position position="188"/>
    </location>
    <ligand>
        <name>Zn(2+)</name>
        <dbReference type="ChEBI" id="CHEBI:29105"/>
        <label>2</label>
        <note>catalytic</note>
    </ligand>
</feature>
<feature type="binding site" evidence="13">
    <location>
        <position position="85"/>
    </location>
    <ligand>
        <name>Ca(2+)</name>
        <dbReference type="ChEBI" id="CHEBI:29108"/>
        <label>1</label>
    </ligand>
</feature>
<dbReference type="Proteomes" id="UP000005237">
    <property type="component" value="Unassembled WGS sequence"/>
</dbReference>
<dbReference type="SUPFAM" id="SSF55486">
    <property type="entry name" value="Metalloproteases ('zincins'), catalytic domain"/>
    <property type="match status" value="1"/>
</dbReference>
<reference evidence="17" key="1">
    <citation type="submission" date="2010-08" db="EMBL/GenBank/DDBJ databases">
        <authorList>
            <consortium name="Caenorhabditis japonica Sequencing Consortium"/>
            <person name="Wilson R.K."/>
        </authorList>
    </citation>
    <scope>NUCLEOTIDE SEQUENCE [LARGE SCALE GENOMIC DNA]</scope>
    <source>
        <strain evidence="17">DF5081</strain>
    </source>
</reference>
<dbReference type="InterPro" id="IPR036365">
    <property type="entry name" value="PGBD-like_sf"/>
</dbReference>
<feature type="active site" evidence="11">
    <location>
        <position position="185"/>
    </location>
</feature>
<comment type="similarity">
    <text evidence="1">Belongs to the peptidase M10A family.</text>
</comment>
<evidence type="ECO:0000256" key="5">
    <source>
        <dbReference type="ARBA" id="ARBA00022737"/>
    </source>
</evidence>
<keyword evidence="3 12" id="KW-0479">Metal-binding</keyword>
<dbReference type="Gene3D" id="2.110.10.10">
    <property type="entry name" value="Hemopexin-like domain"/>
    <property type="match status" value="1"/>
</dbReference>
<dbReference type="GO" id="GO:0031012">
    <property type="term" value="C:extracellular matrix"/>
    <property type="evidence" value="ECO:0007669"/>
    <property type="project" value="InterPro"/>
</dbReference>
<feature type="binding site" evidence="13">
    <location>
        <position position="320"/>
    </location>
    <ligand>
        <name>Ca(2+)</name>
        <dbReference type="ChEBI" id="CHEBI:29108"/>
        <label>4</label>
    </ligand>
</feature>
<dbReference type="InterPro" id="IPR018487">
    <property type="entry name" value="Hemopexin-like_repeat"/>
</dbReference>
<evidence type="ECO:0000256" key="3">
    <source>
        <dbReference type="ARBA" id="ARBA00022723"/>
    </source>
</evidence>
<evidence type="ECO:0000256" key="14">
    <source>
        <dbReference type="SAM" id="MobiDB-lite"/>
    </source>
</evidence>
<dbReference type="AlphaFoldDB" id="A0A8R1HVT3"/>
<dbReference type="InterPro" id="IPR021190">
    <property type="entry name" value="Pept_M10A"/>
</dbReference>
<feature type="binding site" evidence="13">
    <location>
        <position position="160"/>
    </location>
    <ligand>
        <name>Ca(2+)</name>
        <dbReference type="ChEBI" id="CHEBI:29108"/>
        <label>3</label>
    </ligand>
</feature>
<keyword evidence="7 12" id="KW-0862">Zinc</keyword>
<feature type="binding site" evidence="12">
    <location>
        <position position="184"/>
    </location>
    <ligand>
        <name>Zn(2+)</name>
        <dbReference type="ChEBI" id="CHEBI:29105"/>
        <label>2</label>
        <note>catalytic</note>
    </ligand>
</feature>
<evidence type="ECO:0000256" key="6">
    <source>
        <dbReference type="ARBA" id="ARBA00022801"/>
    </source>
</evidence>
<feature type="binding site" evidence="13">
    <location>
        <position position="138"/>
    </location>
    <ligand>
        <name>Ca(2+)</name>
        <dbReference type="ChEBI" id="CHEBI:29108"/>
        <label>3</label>
    </ligand>
</feature>
<keyword evidence="8" id="KW-0482">Metalloprotease</keyword>
<dbReference type="CDD" id="cd04278">
    <property type="entry name" value="ZnMc_MMP"/>
    <property type="match status" value="1"/>
</dbReference>
<keyword evidence="17" id="KW-1185">Reference proteome</keyword>
<sequence length="500" mass="54419">MLTSRNGMAGDVQSAEQVFKTAIRKFQEFAGLAKTGLLDEATKLKMTLSRCGVTDAPLALTSGSSSQFKWPKTKLTYSIESFSSDLAKDDVRRAIAEAYSLWAKVTPLEFSEVPAGSNSDIKIRFGVRNHNDPWPFDGEGGVLAHATMPESGMFHFDDDENWTYKNALKISKNEATDLLPVAIHEGGHTLGLEHSRDEKAIMAPFYQKTTDANGNYVYPNLKADDIQAIQAIYGAGSGRSSSGSDFGGGSGGFVTTQRATTTTKSWFGRFFGNNDDDDVRSRTTATTRRTTLWPTTQSPFSGSDWGSGGGSTGRCPSSIDAYSPSDSFSYAFSGSQVYVISGTKVTKVQQIHDLFPSAPTPVSAAMFNPISGSMLLFSSNRVYSYYFSRIRAIYQMDSGFPKTLPSDLGFSVSGALRWINGHQILLSSGDEFAVYDEFWNQVTLKNRVSSYFPNLPRGVKGVESPAGSVITAFTSNQVVEYNSRTKSIGRQSGFSSYISC</sequence>
<dbReference type="PRINTS" id="PR00138">
    <property type="entry name" value="MATRIXIN"/>
</dbReference>
<dbReference type="PANTHER" id="PTHR10201:SF329">
    <property type="entry name" value="MATRIX METALLOPROTEINASE-C"/>
    <property type="match status" value="1"/>
</dbReference>
<dbReference type="PANTHER" id="PTHR10201">
    <property type="entry name" value="MATRIX METALLOPROTEINASE"/>
    <property type="match status" value="1"/>
</dbReference>
<feature type="binding site" evidence="13">
    <location>
        <position position="155"/>
    </location>
    <ligand>
        <name>Zn(2+)</name>
        <dbReference type="ChEBI" id="CHEBI:29105"/>
        <label>1</label>
    </ligand>
</feature>
<evidence type="ECO:0000313" key="16">
    <source>
        <dbReference type="EnsemblMetazoa" id="CJA11111.1"/>
    </source>
</evidence>
<feature type="compositionally biased region" description="Low complexity" evidence="14">
    <location>
        <begin position="282"/>
        <end position="304"/>
    </location>
</feature>